<keyword evidence="6 11" id="KW-0812">Transmembrane</keyword>
<evidence type="ECO:0000256" key="11">
    <source>
        <dbReference type="SAM" id="Phobius"/>
    </source>
</evidence>
<evidence type="ECO:0000259" key="13">
    <source>
        <dbReference type="PROSITE" id="PS50885"/>
    </source>
</evidence>
<feature type="transmembrane region" description="Helical" evidence="11">
    <location>
        <begin position="14"/>
        <end position="37"/>
    </location>
</feature>
<feature type="domain" description="HAMP" evidence="13">
    <location>
        <begin position="179"/>
        <end position="233"/>
    </location>
</feature>
<evidence type="ECO:0000259" key="12">
    <source>
        <dbReference type="PROSITE" id="PS50109"/>
    </source>
</evidence>
<dbReference type="CDD" id="cd00075">
    <property type="entry name" value="HATPase"/>
    <property type="match status" value="1"/>
</dbReference>
<keyword evidence="9" id="KW-0902">Two-component regulatory system</keyword>
<evidence type="ECO:0000256" key="10">
    <source>
        <dbReference type="ARBA" id="ARBA00023136"/>
    </source>
</evidence>
<dbReference type="PROSITE" id="PS50885">
    <property type="entry name" value="HAMP"/>
    <property type="match status" value="1"/>
</dbReference>
<dbReference type="InterPro" id="IPR036097">
    <property type="entry name" value="HisK_dim/P_sf"/>
</dbReference>
<dbReference type="InterPro" id="IPR003660">
    <property type="entry name" value="HAMP_dom"/>
</dbReference>
<proteinExistence type="predicted"/>
<keyword evidence="5" id="KW-0808">Transferase</keyword>
<dbReference type="AlphaFoldDB" id="A0A6G6Y3X8"/>
<dbReference type="SUPFAM" id="SSF47384">
    <property type="entry name" value="Homodimeric domain of signal transducing histidine kinase"/>
    <property type="match status" value="1"/>
</dbReference>
<evidence type="ECO:0000256" key="9">
    <source>
        <dbReference type="ARBA" id="ARBA00023012"/>
    </source>
</evidence>
<protein>
    <recommendedName>
        <fullName evidence="3">histidine kinase</fullName>
        <ecNumber evidence="3">2.7.13.3</ecNumber>
    </recommendedName>
</protein>
<sequence>MEVPRMRPSLVPGIVAPVAALAALAMLAVYLVTTGVVRSASDAELRRSVDTEIAALADIYATGGQAELVTRIGDRLALQPSAPDRPRYLIAAADGARIAGDISRWPLLSAENSEAGFVTLEDGRSVFARATQLDAELKLVAAREHGSRDALLARLGTAFLIAGFLVVLGAAGFGWFAAARLRGRVRRINAAFRKVESEGAQPLQLSADDRQDELGELSRHAERLIARLGTLLQAQRDVTDQIAHEIRTPLTHLENRVLKLIDHSVDPALVAGLGQVRIEARRVADLLDSLLDIAASRAGRGDQTGFEPVDLSELAESIVDLYADSAEEADLDLRAEIMPGVMMSGNAMQLTRLLTNLLDNAFKYVPAGGQVTVRVAPGPEVEVRDNGPGVPPELRERIFERFQRGGAAIPGAGLGLALARAIAERHGLAISCRDAAPGAVFLLRPEAKR</sequence>
<comment type="catalytic activity">
    <reaction evidence="1">
        <text>ATP + protein L-histidine = ADP + protein N-phospho-L-histidine.</text>
        <dbReference type="EC" id="2.7.13.3"/>
    </reaction>
</comment>
<reference evidence="14 15" key="1">
    <citation type="submission" date="2020-02" db="EMBL/GenBank/DDBJ databases">
        <authorList>
            <person name="Zheng R.K."/>
            <person name="Sun C.M."/>
        </authorList>
    </citation>
    <scope>NUCLEOTIDE SEQUENCE [LARGE SCALE GENOMIC DNA]</scope>
    <source>
        <strain evidence="15">zrk23</strain>
    </source>
</reference>
<evidence type="ECO:0000256" key="7">
    <source>
        <dbReference type="ARBA" id="ARBA00022777"/>
    </source>
</evidence>
<dbReference type="InterPro" id="IPR004358">
    <property type="entry name" value="Sig_transdc_His_kin-like_C"/>
</dbReference>
<dbReference type="InterPro" id="IPR036890">
    <property type="entry name" value="HATPase_C_sf"/>
</dbReference>
<accession>A0A6G6Y3X8</accession>
<name>A0A6G6Y3X8_9SPHN</name>
<dbReference type="EMBL" id="CP049109">
    <property type="protein sequence ID" value="QIG79599.1"/>
    <property type="molecule type" value="Genomic_DNA"/>
</dbReference>
<keyword evidence="8 11" id="KW-1133">Transmembrane helix</keyword>
<evidence type="ECO:0000313" key="14">
    <source>
        <dbReference type="EMBL" id="QIG79599.1"/>
    </source>
</evidence>
<dbReference type="PRINTS" id="PR00344">
    <property type="entry name" value="BCTRLSENSOR"/>
</dbReference>
<dbReference type="GO" id="GO:0005886">
    <property type="term" value="C:plasma membrane"/>
    <property type="evidence" value="ECO:0007669"/>
    <property type="project" value="TreeGrafter"/>
</dbReference>
<dbReference type="PANTHER" id="PTHR45436:SF8">
    <property type="entry name" value="HISTIDINE KINASE"/>
    <property type="match status" value="1"/>
</dbReference>
<organism evidence="14 15">
    <name type="scientific">Stakelama tenebrarum</name>
    <dbReference type="NCBI Taxonomy" id="2711215"/>
    <lineage>
        <taxon>Bacteria</taxon>
        <taxon>Pseudomonadati</taxon>
        <taxon>Pseudomonadota</taxon>
        <taxon>Alphaproteobacteria</taxon>
        <taxon>Sphingomonadales</taxon>
        <taxon>Sphingomonadaceae</taxon>
        <taxon>Stakelama</taxon>
    </lineage>
</organism>
<dbReference type="Gene3D" id="1.10.287.130">
    <property type="match status" value="1"/>
</dbReference>
<dbReference type="GO" id="GO:0000155">
    <property type="term" value="F:phosphorelay sensor kinase activity"/>
    <property type="evidence" value="ECO:0007669"/>
    <property type="project" value="InterPro"/>
</dbReference>
<comment type="subcellular location">
    <subcellularLocation>
        <location evidence="2">Membrane</location>
    </subcellularLocation>
</comment>
<evidence type="ECO:0000256" key="2">
    <source>
        <dbReference type="ARBA" id="ARBA00004370"/>
    </source>
</evidence>
<dbReference type="Pfam" id="PF02518">
    <property type="entry name" value="HATPase_c"/>
    <property type="match status" value="1"/>
</dbReference>
<dbReference type="InterPro" id="IPR005467">
    <property type="entry name" value="His_kinase_dom"/>
</dbReference>
<dbReference type="Gene3D" id="6.10.340.10">
    <property type="match status" value="1"/>
</dbReference>
<evidence type="ECO:0000313" key="15">
    <source>
        <dbReference type="Proteomes" id="UP000501568"/>
    </source>
</evidence>
<evidence type="ECO:0000256" key="3">
    <source>
        <dbReference type="ARBA" id="ARBA00012438"/>
    </source>
</evidence>
<dbReference type="Gene3D" id="3.30.565.10">
    <property type="entry name" value="Histidine kinase-like ATPase, C-terminal domain"/>
    <property type="match status" value="1"/>
</dbReference>
<gene>
    <name evidence="14" type="ORF">G5C33_07220</name>
</gene>
<dbReference type="InterPro" id="IPR050428">
    <property type="entry name" value="TCS_sensor_his_kinase"/>
</dbReference>
<evidence type="ECO:0000256" key="1">
    <source>
        <dbReference type="ARBA" id="ARBA00000085"/>
    </source>
</evidence>
<evidence type="ECO:0000256" key="6">
    <source>
        <dbReference type="ARBA" id="ARBA00022692"/>
    </source>
</evidence>
<dbReference type="PANTHER" id="PTHR45436">
    <property type="entry name" value="SENSOR HISTIDINE KINASE YKOH"/>
    <property type="match status" value="1"/>
</dbReference>
<evidence type="ECO:0000256" key="4">
    <source>
        <dbReference type="ARBA" id="ARBA00022553"/>
    </source>
</evidence>
<evidence type="ECO:0000256" key="8">
    <source>
        <dbReference type="ARBA" id="ARBA00022989"/>
    </source>
</evidence>
<dbReference type="SMART" id="SM00387">
    <property type="entry name" value="HATPase_c"/>
    <property type="match status" value="1"/>
</dbReference>
<dbReference type="PROSITE" id="PS50109">
    <property type="entry name" value="HIS_KIN"/>
    <property type="match status" value="1"/>
</dbReference>
<feature type="domain" description="Histidine kinase" evidence="12">
    <location>
        <begin position="241"/>
        <end position="449"/>
    </location>
</feature>
<keyword evidence="7 14" id="KW-0418">Kinase</keyword>
<dbReference type="InterPro" id="IPR003661">
    <property type="entry name" value="HisK_dim/P_dom"/>
</dbReference>
<dbReference type="InterPro" id="IPR003594">
    <property type="entry name" value="HATPase_dom"/>
</dbReference>
<dbReference type="CDD" id="cd00082">
    <property type="entry name" value="HisKA"/>
    <property type="match status" value="1"/>
</dbReference>
<keyword evidence="4" id="KW-0597">Phosphoprotein</keyword>
<dbReference type="Proteomes" id="UP000501568">
    <property type="component" value="Chromosome"/>
</dbReference>
<keyword evidence="10 11" id="KW-0472">Membrane</keyword>
<keyword evidence="15" id="KW-1185">Reference proteome</keyword>
<dbReference type="EC" id="2.7.13.3" evidence="3"/>
<evidence type="ECO:0000256" key="5">
    <source>
        <dbReference type="ARBA" id="ARBA00022679"/>
    </source>
</evidence>
<dbReference type="KEGG" id="spzr:G5C33_07220"/>
<dbReference type="SUPFAM" id="SSF55874">
    <property type="entry name" value="ATPase domain of HSP90 chaperone/DNA topoisomerase II/histidine kinase"/>
    <property type="match status" value="1"/>
</dbReference>
<feature type="transmembrane region" description="Helical" evidence="11">
    <location>
        <begin position="151"/>
        <end position="178"/>
    </location>
</feature>